<evidence type="ECO:0000313" key="2">
    <source>
        <dbReference type="EMBL" id="PCE63752.1"/>
    </source>
</evidence>
<reference evidence="2 3" key="1">
    <citation type="submission" date="2017-04" db="EMBL/GenBank/DDBJ databases">
        <title>A new member of the family Flavobacteriaceae isolated from ascidians.</title>
        <authorList>
            <person name="Chen L."/>
        </authorList>
    </citation>
    <scope>NUCLEOTIDE SEQUENCE [LARGE SCALE GENOMIC DNA]</scope>
    <source>
        <strain evidence="2 3">HQA918</strain>
    </source>
</reference>
<keyword evidence="1" id="KW-0812">Transmembrane</keyword>
<keyword evidence="1" id="KW-0472">Membrane</keyword>
<keyword evidence="1" id="KW-1133">Transmembrane helix</keyword>
<protein>
    <submittedName>
        <fullName evidence="2">Uncharacterized protein</fullName>
    </submittedName>
</protein>
<keyword evidence="3" id="KW-1185">Reference proteome</keyword>
<comment type="caution">
    <text evidence="2">The sequence shown here is derived from an EMBL/GenBank/DDBJ whole genome shotgun (WGS) entry which is preliminary data.</text>
</comment>
<feature type="transmembrane region" description="Helical" evidence="1">
    <location>
        <begin position="6"/>
        <end position="25"/>
    </location>
</feature>
<accession>A0A2A4G7N2</accession>
<feature type="transmembrane region" description="Helical" evidence="1">
    <location>
        <begin position="37"/>
        <end position="61"/>
    </location>
</feature>
<organism evidence="2 3">
    <name type="scientific">Sediminicola luteus</name>
    <dbReference type="NCBI Taxonomy" id="319238"/>
    <lineage>
        <taxon>Bacteria</taxon>
        <taxon>Pseudomonadati</taxon>
        <taxon>Bacteroidota</taxon>
        <taxon>Flavobacteriia</taxon>
        <taxon>Flavobacteriales</taxon>
        <taxon>Flavobacteriaceae</taxon>
        <taxon>Sediminicola</taxon>
    </lineage>
</organism>
<evidence type="ECO:0000256" key="1">
    <source>
        <dbReference type="SAM" id="Phobius"/>
    </source>
</evidence>
<name>A0A2A4G7N2_9FLAO</name>
<evidence type="ECO:0000313" key="3">
    <source>
        <dbReference type="Proteomes" id="UP000219559"/>
    </source>
</evidence>
<proteinExistence type="predicted"/>
<dbReference type="AlphaFoldDB" id="A0A2A4G7N2"/>
<dbReference type="Proteomes" id="UP000219559">
    <property type="component" value="Unassembled WGS sequence"/>
</dbReference>
<dbReference type="EMBL" id="NBWU01000004">
    <property type="protein sequence ID" value="PCE63752.1"/>
    <property type="molecule type" value="Genomic_DNA"/>
</dbReference>
<sequence length="62" mass="7444">MDLNFIIGGGLLLWVLYDFFQGTTWTYRKIYRAYEPVLYWIVFLIWLGIALATLWSSSFVWD</sequence>
<gene>
    <name evidence="2" type="ORF">B7P33_10785</name>
</gene>